<feature type="domain" description="HAT C-terminal dimerisation" evidence="1">
    <location>
        <begin position="122"/>
        <end position="167"/>
    </location>
</feature>
<name>A0ABQ9ID74_9NEOP</name>
<sequence>MGRITDIRTEDKFTELWEKVKKRGEDLDLQSGSLPRVRIPSKHNIQAPSSSSDKIIDGIKCEIESRYQHPGVAIYKAIENVLVKSSNGEVENITGDLNVERFTKQFAEPRREHPQIRRLFSEVCTCLKLLLVSPATSATAERTFSAALKYLKTWLRSTMTQERLNHITVLAVHWDLAKNISNLDIANTFISSKESRK</sequence>
<dbReference type="InterPro" id="IPR008906">
    <property type="entry name" value="HATC_C_dom"/>
</dbReference>
<reference evidence="2 3" key="1">
    <citation type="submission" date="2023-02" db="EMBL/GenBank/DDBJ databases">
        <title>LHISI_Scaffold_Assembly.</title>
        <authorList>
            <person name="Stuart O.P."/>
            <person name="Cleave R."/>
            <person name="Magrath M.J.L."/>
            <person name="Mikheyev A.S."/>
        </authorList>
    </citation>
    <scope>NUCLEOTIDE SEQUENCE [LARGE SCALE GENOMIC DNA]</scope>
    <source>
        <strain evidence="2">Daus_M_001</strain>
        <tissue evidence="2">Leg muscle</tissue>
    </source>
</reference>
<dbReference type="PANTHER" id="PTHR45749">
    <property type="match status" value="1"/>
</dbReference>
<organism evidence="2 3">
    <name type="scientific">Dryococelus australis</name>
    <dbReference type="NCBI Taxonomy" id="614101"/>
    <lineage>
        <taxon>Eukaryota</taxon>
        <taxon>Metazoa</taxon>
        <taxon>Ecdysozoa</taxon>
        <taxon>Arthropoda</taxon>
        <taxon>Hexapoda</taxon>
        <taxon>Insecta</taxon>
        <taxon>Pterygota</taxon>
        <taxon>Neoptera</taxon>
        <taxon>Polyneoptera</taxon>
        <taxon>Phasmatodea</taxon>
        <taxon>Verophasmatodea</taxon>
        <taxon>Anareolatae</taxon>
        <taxon>Phasmatidae</taxon>
        <taxon>Eurycanthinae</taxon>
        <taxon>Dryococelus</taxon>
    </lineage>
</organism>
<dbReference type="Proteomes" id="UP001159363">
    <property type="component" value="Chromosome 2"/>
</dbReference>
<dbReference type="PANTHER" id="PTHR45749:SF21">
    <property type="entry name" value="DUF4371 DOMAIN-CONTAINING PROTEIN"/>
    <property type="match status" value="1"/>
</dbReference>
<keyword evidence="3" id="KW-1185">Reference proteome</keyword>
<evidence type="ECO:0000313" key="3">
    <source>
        <dbReference type="Proteomes" id="UP001159363"/>
    </source>
</evidence>
<accession>A0ABQ9ID74</accession>
<evidence type="ECO:0000259" key="1">
    <source>
        <dbReference type="Pfam" id="PF05699"/>
    </source>
</evidence>
<protein>
    <recommendedName>
        <fullName evidence="1">HAT C-terminal dimerisation domain-containing protein</fullName>
    </recommendedName>
</protein>
<comment type="caution">
    <text evidence="2">The sequence shown here is derived from an EMBL/GenBank/DDBJ whole genome shotgun (WGS) entry which is preliminary data.</text>
</comment>
<evidence type="ECO:0000313" key="2">
    <source>
        <dbReference type="EMBL" id="KAJ8894614.1"/>
    </source>
</evidence>
<proteinExistence type="predicted"/>
<dbReference type="Pfam" id="PF05699">
    <property type="entry name" value="Dimer_Tnp_hAT"/>
    <property type="match status" value="1"/>
</dbReference>
<dbReference type="EMBL" id="JARBHB010000002">
    <property type="protein sequence ID" value="KAJ8894614.1"/>
    <property type="molecule type" value="Genomic_DNA"/>
</dbReference>
<gene>
    <name evidence="2" type="ORF">PR048_007278</name>
</gene>